<accession>A0AA39MH45</accession>
<comment type="caution">
    <text evidence="1">The sequence shown here is derived from an EMBL/GenBank/DDBJ whole genome shotgun (WGS) entry which is preliminary data.</text>
</comment>
<dbReference type="AlphaFoldDB" id="A0AA39MH45"/>
<reference evidence="1" key="1">
    <citation type="submission" date="2023-06" db="EMBL/GenBank/DDBJ databases">
        <authorList>
            <consortium name="Lawrence Berkeley National Laboratory"/>
            <person name="Ahrendt S."/>
            <person name="Sahu N."/>
            <person name="Indic B."/>
            <person name="Wong-Bajracharya J."/>
            <person name="Merenyi Z."/>
            <person name="Ke H.-M."/>
            <person name="Monk M."/>
            <person name="Kocsube S."/>
            <person name="Drula E."/>
            <person name="Lipzen A."/>
            <person name="Balint B."/>
            <person name="Henrissat B."/>
            <person name="Andreopoulos B."/>
            <person name="Martin F.M."/>
            <person name="Harder C.B."/>
            <person name="Rigling D."/>
            <person name="Ford K.L."/>
            <person name="Foster G.D."/>
            <person name="Pangilinan J."/>
            <person name="Papanicolaou A."/>
            <person name="Barry K."/>
            <person name="LaButti K."/>
            <person name="Viragh M."/>
            <person name="Koriabine M."/>
            <person name="Yan M."/>
            <person name="Riley R."/>
            <person name="Champramary S."/>
            <person name="Plett K.L."/>
            <person name="Tsai I.J."/>
            <person name="Slot J."/>
            <person name="Sipos G."/>
            <person name="Plett J."/>
            <person name="Nagy L.G."/>
            <person name="Grigoriev I.V."/>
        </authorList>
    </citation>
    <scope>NUCLEOTIDE SEQUENCE</scope>
    <source>
        <strain evidence="1">FPL87.14</strain>
    </source>
</reference>
<sequence>MTSVDSASLEELKALISLCLDRLERLVIDPALPSTALGDSNATATATALVPVTDGGAQQLEGFVTPPGAHTTVPLEPLVASSEARPESAHAPMFNCQICGAVNNPPPHEPYPYYAITKGLAVGVVCGVSNVLPLTLRVSSSLFTKGPGEEAAVTQFNEALALGTVKVLAPSPK</sequence>
<evidence type="ECO:0000313" key="2">
    <source>
        <dbReference type="Proteomes" id="UP001175226"/>
    </source>
</evidence>
<evidence type="ECO:0000313" key="1">
    <source>
        <dbReference type="EMBL" id="KAK0433280.1"/>
    </source>
</evidence>
<name>A0AA39MH45_9AGAR</name>
<gene>
    <name evidence="1" type="ORF">EV421DRAFT_1910270</name>
</gene>
<keyword evidence="2" id="KW-1185">Reference proteome</keyword>
<dbReference type="EMBL" id="JAUEPT010000083">
    <property type="protein sequence ID" value="KAK0433280.1"/>
    <property type="molecule type" value="Genomic_DNA"/>
</dbReference>
<protein>
    <submittedName>
        <fullName evidence="1">Uncharacterized protein</fullName>
    </submittedName>
</protein>
<organism evidence="1 2">
    <name type="scientific">Armillaria borealis</name>
    <dbReference type="NCBI Taxonomy" id="47425"/>
    <lineage>
        <taxon>Eukaryota</taxon>
        <taxon>Fungi</taxon>
        <taxon>Dikarya</taxon>
        <taxon>Basidiomycota</taxon>
        <taxon>Agaricomycotina</taxon>
        <taxon>Agaricomycetes</taxon>
        <taxon>Agaricomycetidae</taxon>
        <taxon>Agaricales</taxon>
        <taxon>Marasmiineae</taxon>
        <taxon>Physalacriaceae</taxon>
        <taxon>Armillaria</taxon>
    </lineage>
</organism>
<dbReference type="Proteomes" id="UP001175226">
    <property type="component" value="Unassembled WGS sequence"/>
</dbReference>
<proteinExistence type="predicted"/>